<dbReference type="Proteomes" id="UP000015453">
    <property type="component" value="Unassembled WGS sequence"/>
</dbReference>
<keyword evidence="3" id="KW-1185">Reference proteome</keyword>
<dbReference type="OrthoDB" id="1695837at2759"/>
<feature type="domain" description="Zinc knuckle CX2CX4HX4C" evidence="1">
    <location>
        <begin position="130"/>
        <end position="176"/>
    </location>
</feature>
<proteinExistence type="predicted"/>
<dbReference type="InterPro" id="IPR040256">
    <property type="entry name" value="At4g02000-like"/>
</dbReference>
<protein>
    <recommendedName>
        <fullName evidence="1">Zinc knuckle CX2CX4HX4C domain-containing protein</fullName>
    </recommendedName>
</protein>
<accession>S8DZV0</accession>
<name>S8DZV0_9LAMI</name>
<organism evidence="2 3">
    <name type="scientific">Genlisea aurea</name>
    <dbReference type="NCBI Taxonomy" id="192259"/>
    <lineage>
        <taxon>Eukaryota</taxon>
        <taxon>Viridiplantae</taxon>
        <taxon>Streptophyta</taxon>
        <taxon>Embryophyta</taxon>
        <taxon>Tracheophyta</taxon>
        <taxon>Spermatophyta</taxon>
        <taxon>Magnoliopsida</taxon>
        <taxon>eudicotyledons</taxon>
        <taxon>Gunneridae</taxon>
        <taxon>Pentapetalae</taxon>
        <taxon>asterids</taxon>
        <taxon>lamiids</taxon>
        <taxon>Lamiales</taxon>
        <taxon>Lentibulariaceae</taxon>
        <taxon>Genlisea</taxon>
    </lineage>
</organism>
<evidence type="ECO:0000313" key="2">
    <source>
        <dbReference type="EMBL" id="EPS65577.1"/>
    </source>
</evidence>
<dbReference type="PANTHER" id="PTHR31286">
    <property type="entry name" value="GLYCINE-RICH CELL WALL STRUCTURAL PROTEIN 1.8-LIKE"/>
    <property type="match status" value="1"/>
</dbReference>
<gene>
    <name evidence="2" type="ORF">M569_09200</name>
</gene>
<evidence type="ECO:0000313" key="3">
    <source>
        <dbReference type="Proteomes" id="UP000015453"/>
    </source>
</evidence>
<dbReference type="AlphaFoldDB" id="S8DZV0"/>
<dbReference type="PANTHER" id="PTHR31286:SF167">
    <property type="entry name" value="OS09G0268800 PROTEIN"/>
    <property type="match status" value="1"/>
</dbReference>
<dbReference type="InterPro" id="IPR025836">
    <property type="entry name" value="Zn_knuckle_CX2CX4HX4C"/>
</dbReference>
<comment type="caution">
    <text evidence="2">The sequence shown here is derived from an EMBL/GenBank/DDBJ whole genome shotgun (WGS) entry which is preliminary data.</text>
</comment>
<dbReference type="EMBL" id="AUSU01004143">
    <property type="protein sequence ID" value="EPS65577.1"/>
    <property type="molecule type" value="Genomic_DNA"/>
</dbReference>
<dbReference type="Pfam" id="PF14392">
    <property type="entry name" value="zf-CCHC_4"/>
    <property type="match status" value="1"/>
</dbReference>
<reference evidence="2 3" key="1">
    <citation type="journal article" date="2013" name="BMC Genomics">
        <title>The miniature genome of a carnivorous plant Genlisea aurea contains a low number of genes and short non-coding sequences.</title>
        <authorList>
            <person name="Leushkin E.V."/>
            <person name="Sutormin R.A."/>
            <person name="Nabieva E.R."/>
            <person name="Penin A.A."/>
            <person name="Kondrashov A.S."/>
            <person name="Logacheva M.D."/>
        </authorList>
    </citation>
    <scope>NUCLEOTIDE SEQUENCE [LARGE SCALE GENOMIC DNA]</scope>
</reference>
<sequence>MTNRAIPTQNLLRALKAALAPAEDFDLETLGTDRFLIRFKWDMDRRRVMNLGPWHFDKHLMVFAIVKEGTDPRTIELNWLAMNVQLFDLPGIQRTMEIATLLGQQLGNFLTADISSTSLTRPFWRLRVEIDTRKPLRRSLVIRLPEGRFTVSLKYEGLLNLCYFCGLLDHTVARCKTAMDTERVGGMVTESTPPPESSPAHQLWKRGHSQEFFQHNLINMRINPTTKMESLSSTGTTESGLEDTGLIAAFAIGPTSP</sequence>
<evidence type="ECO:0000259" key="1">
    <source>
        <dbReference type="Pfam" id="PF14392"/>
    </source>
</evidence>